<proteinExistence type="predicted"/>
<keyword evidence="2" id="KW-1133">Transmembrane helix</keyword>
<feature type="compositionally biased region" description="Pro residues" evidence="1">
    <location>
        <begin position="13"/>
        <end position="37"/>
    </location>
</feature>
<comment type="caution">
    <text evidence="3">The sequence shown here is derived from an EMBL/GenBank/DDBJ whole genome shotgun (WGS) entry which is preliminary data.</text>
</comment>
<name>A0ABU2LZS1_9ACTN</name>
<feature type="transmembrane region" description="Helical" evidence="2">
    <location>
        <begin position="48"/>
        <end position="67"/>
    </location>
</feature>
<reference evidence="4" key="1">
    <citation type="submission" date="2023-07" db="EMBL/GenBank/DDBJ databases">
        <title>30 novel species of actinomycetes from the DSMZ collection.</title>
        <authorList>
            <person name="Nouioui I."/>
        </authorList>
    </citation>
    <scope>NUCLEOTIDE SEQUENCE [LARGE SCALE GENOMIC DNA]</scope>
    <source>
        <strain evidence="4">DSM 44918</strain>
    </source>
</reference>
<dbReference type="Proteomes" id="UP001183420">
    <property type="component" value="Unassembled WGS sequence"/>
</dbReference>
<protein>
    <submittedName>
        <fullName evidence="3">Uncharacterized protein</fullName>
    </submittedName>
</protein>
<evidence type="ECO:0000313" key="4">
    <source>
        <dbReference type="Proteomes" id="UP001183420"/>
    </source>
</evidence>
<keyword evidence="4" id="KW-1185">Reference proteome</keyword>
<gene>
    <name evidence="3" type="ORF">RNC47_31270</name>
</gene>
<accession>A0ABU2LZS1</accession>
<evidence type="ECO:0000313" key="3">
    <source>
        <dbReference type="EMBL" id="MDT0322803.1"/>
    </source>
</evidence>
<feature type="transmembrane region" description="Helical" evidence="2">
    <location>
        <begin position="74"/>
        <end position="92"/>
    </location>
</feature>
<feature type="region of interest" description="Disordered" evidence="1">
    <location>
        <begin position="1"/>
        <end position="42"/>
    </location>
</feature>
<dbReference type="RefSeq" id="WP_311603637.1">
    <property type="nucleotide sequence ID" value="NZ_JAVREM010000074.1"/>
</dbReference>
<keyword evidence="2" id="KW-0812">Transmembrane</keyword>
<dbReference type="EMBL" id="JAVREM010000074">
    <property type="protein sequence ID" value="MDT0322803.1"/>
    <property type="molecule type" value="Genomic_DNA"/>
</dbReference>
<sequence>MSDEDRDEATPAATPPPAASPPTFDAPPPVPPPPGRPPTVGVPRDGRIAFTAALLNLGGLGLGYLYLRRWLRALPSLTATAALLWAALPATAEGVPGAWPALYAGLALLTAVDGWRLGRPPTLGGPRLAWVPASAGVLLLALPVAGVVSFADAQRRALESDLGDRLAAADRLVAEAVAAADFADAEPGYRSALDEYLAVRAAHPDTEAAGEVPGRLDSLYERATAGGSGGDRCAALDPLRFFRALPEELDDTEARRLAGRAGEDLPEPLHGCGLGLAAEAGARSAEVPLAELLAEFPDSEYAGALPGELGELQAAATDAIGGAEPCQALTRLRSLNGLFGRLPGPEFTTLAEEGAATVPEGLYRCGTDHFTAGRFGEADGVLGELVEDHPDHRRAERAGDILIAARIAAHLPGAGAELPPEPGTAGGGSVTLELRNDSPYALEFLFTGPLTGSRTLDGCDGCEVYPDDPGDAACSADLDYPTVTVELPAGDYYFLHSSPDEPTRELAESDQLDPDYVYTYCSYITEDDLGGPWLDDPGTDA</sequence>
<organism evidence="3 4">
    <name type="scientific">Streptomyces millisiae</name>
    <dbReference type="NCBI Taxonomy" id="3075542"/>
    <lineage>
        <taxon>Bacteria</taxon>
        <taxon>Bacillati</taxon>
        <taxon>Actinomycetota</taxon>
        <taxon>Actinomycetes</taxon>
        <taxon>Kitasatosporales</taxon>
        <taxon>Streptomycetaceae</taxon>
        <taxon>Streptomyces</taxon>
    </lineage>
</organism>
<evidence type="ECO:0000256" key="1">
    <source>
        <dbReference type="SAM" id="MobiDB-lite"/>
    </source>
</evidence>
<feature type="transmembrane region" description="Helical" evidence="2">
    <location>
        <begin position="129"/>
        <end position="151"/>
    </location>
</feature>
<evidence type="ECO:0000256" key="2">
    <source>
        <dbReference type="SAM" id="Phobius"/>
    </source>
</evidence>
<keyword evidence="2" id="KW-0472">Membrane</keyword>